<keyword evidence="4 6" id="KW-0378">Hydrolase</keyword>
<dbReference type="GO" id="GO:0016998">
    <property type="term" value="P:cell wall macromolecule catabolic process"/>
    <property type="evidence" value="ECO:0007669"/>
    <property type="project" value="InterPro"/>
</dbReference>
<evidence type="ECO:0000256" key="1">
    <source>
        <dbReference type="ARBA" id="ARBA00000632"/>
    </source>
</evidence>
<evidence type="ECO:0000256" key="3">
    <source>
        <dbReference type="ARBA" id="ARBA00022638"/>
    </source>
</evidence>
<evidence type="ECO:0000313" key="8">
    <source>
        <dbReference type="Proteomes" id="UP000030418"/>
    </source>
</evidence>
<dbReference type="InterPro" id="IPR002196">
    <property type="entry name" value="Glyco_hydro_24"/>
</dbReference>
<dbReference type="InterPro" id="IPR023346">
    <property type="entry name" value="Lysozyme-like_dom_sf"/>
</dbReference>
<dbReference type="Gene3D" id="1.10.530.40">
    <property type="match status" value="1"/>
</dbReference>
<dbReference type="GO" id="GO:0042742">
    <property type="term" value="P:defense response to bacterium"/>
    <property type="evidence" value="ECO:0007669"/>
    <property type="project" value="UniProtKB-KW"/>
</dbReference>
<gene>
    <name evidence="7" type="ORF">P375_08100</name>
</gene>
<proteinExistence type="inferred from homology"/>
<keyword evidence="5 6" id="KW-0326">Glycosidase</keyword>
<protein>
    <recommendedName>
        <fullName evidence="6">Lysozyme</fullName>
        <ecNumber evidence="6">3.2.1.17</ecNumber>
    </recommendedName>
</protein>
<dbReference type="RefSeq" id="WP_039135910.1">
    <property type="nucleotide sequence ID" value="NZ_JPXY01000035.1"/>
</dbReference>
<evidence type="ECO:0000256" key="5">
    <source>
        <dbReference type="ARBA" id="ARBA00023295"/>
    </source>
</evidence>
<dbReference type="InterPro" id="IPR051018">
    <property type="entry name" value="Bacteriophage_GH24"/>
</dbReference>
<comment type="catalytic activity">
    <reaction evidence="1 6">
        <text>Hydrolysis of (1-&gt;4)-beta-linkages between N-acetylmuramic acid and N-acetyl-D-glucosamine residues in a peptidoglycan and between N-acetyl-D-glucosamine residues in chitodextrins.</text>
        <dbReference type="EC" id="3.2.1.17"/>
    </reaction>
</comment>
<dbReference type="HAMAP" id="MF_04110">
    <property type="entry name" value="ENDOLYSIN_T4"/>
    <property type="match status" value="1"/>
</dbReference>
<evidence type="ECO:0000313" key="7">
    <source>
        <dbReference type="EMBL" id="KGQ31228.1"/>
    </source>
</evidence>
<sequence length="173" mass="18768">MLKKAAGSVCSVAAVIGILLLSSGNGLRTSTAGLELIGNAEGCRTQPYYCSANVLTVGIGSSGLSGQPIEQRQYSLQEIADRWKQDIKQAETCVNRYANGKKMPQGAFDALVSITFNVGCSAMRKSTLYEMASSGYTPQMCDQFLKWVYVGGKKSNGLSQRREQERKLCLSNY</sequence>
<dbReference type="CDD" id="cd16901">
    <property type="entry name" value="lyz_P1"/>
    <property type="match status" value="1"/>
</dbReference>
<name>A0A0A2XGG2_9PAST</name>
<dbReference type="EMBL" id="JPXY01000035">
    <property type="protein sequence ID" value="KGQ31228.1"/>
    <property type="molecule type" value="Genomic_DNA"/>
</dbReference>
<dbReference type="GO" id="GO:0003796">
    <property type="term" value="F:lysozyme activity"/>
    <property type="evidence" value="ECO:0007669"/>
    <property type="project" value="UniProtKB-EC"/>
</dbReference>
<dbReference type="GO" id="GO:0009253">
    <property type="term" value="P:peptidoglycan catabolic process"/>
    <property type="evidence" value="ECO:0007669"/>
    <property type="project" value="InterPro"/>
</dbReference>
<reference evidence="7 8" key="1">
    <citation type="submission" date="2014-08" db="EMBL/GenBank/DDBJ databases">
        <title>Chaperone-usher fimbriae in a diverse selection of Gallibacterium genomes.</title>
        <authorList>
            <person name="Kudirkiene E."/>
            <person name="Bager R.J."/>
            <person name="Johnson T.J."/>
            <person name="Bojesen A.M."/>
        </authorList>
    </citation>
    <scope>NUCLEOTIDE SEQUENCE [LARGE SCALE GENOMIC DNA]</scope>
    <source>
        <strain evidence="7 8">CCM5976</strain>
    </source>
</reference>
<comment type="caution">
    <text evidence="7">The sequence shown here is derived from an EMBL/GenBank/DDBJ whole genome shotgun (WGS) entry which is preliminary data.</text>
</comment>
<dbReference type="Pfam" id="PF00959">
    <property type="entry name" value="Phage_lysozyme"/>
    <property type="match status" value="1"/>
</dbReference>
<comment type="similarity">
    <text evidence="6">Belongs to the glycosyl hydrolase 24 family.</text>
</comment>
<dbReference type="InterPro" id="IPR023347">
    <property type="entry name" value="Lysozyme_dom_sf"/>
</dbReference>
<dbReference type="SUPFAM" id="SSF53955">
    <property type="entry name" value="Lysozyme-like"/>
    <property type="match status" value="1"/>
</dbReference>
<dbReference type="GO" id="GO:0031640">
    <property type="term" value="P:killing of cells of another organism"/>
    <property type="evidence" value="ECO:0007669"/>
    <property type="project" value="UniProtKB-KW"/>
</dbReference>
<evidence type="ECO:0000256" key="2">
    <source>
        <dbReference type="ARBA" id="ARBA00022529"/>
    </source>
</evidence>
<keyword evidence="8" id="KW-1185">Reference proteome</keyword>
<evidence type="ECO:0000256" key="6">
    <source>
        <dbReference type="RuleBase" id="RU003788"/>
    </source>
</evidence>
<dbReference type="PANTHER" id="PTHR38107">
    <property type="match status" value="1"/>
</dbReference>
<organism evidence="7 8">
    <name type="scientific">Gallibacterium genomosp. 2</name>
    <dbReference type="NCBI Taxonomy" id="155517"/>
    <lineage>
        <taxon>Bacteria</taxon>
        <taxon>Pseudomonadati</taxon>
        <taxon>Pseudomonadota</taxon>
        <taxon>Gammaproteobacteria</taxon>
        <taxon>Pasteurellales</taxon>
        <taxon>Pasteurellaceae</taxon>
        <taxon>Gallibacterium</taxon>
    </lineage>
</organism>
<dbReference type="AlphaFoldDB" id="A0A0A2XGG2"/>
<dbReference type="EC" id="3.2.1.17" evidence="6"/>
<dbReference type="PANTHER" id="PTHR38107:SF4">
    <property type="entry name" value="LYSOZYME"/>
    <property type="match status" value="1"/>
</dbReference>
<dbReference type="Proteomes" id="UP000030418">
    <property type="component" value="Unassembled WGS sequence"/>
</dbReference>
<accession>A0A0A2XGG2</accession>
<dbReference type="InterPro" id="IPR034690">
    <property type="entry name" value="Endolysin_T4_type"/>
</dbReference>
<keyword evidence="2 6" id="KW-0929">Antimicrobial</keyword>
<evidence type="ECO:0000256" key="4">
    <source>
        <dbReference type="ARBA" id="ARBA00022801"/>
    </source>
</evidence>
<keyword evidence="3 6" id="KW-0081">Bacteriolytic enzyme</keyword>